<dbReference type="EMBL" id="CP003837">
    <property type="protein sequence ID" value="AGH47550.1"/>
    <property type="molecule type" value="Genomic_DNA"/>
</dbReference>
<dbReference type="OrthoDB" id="9814548at2"/>
<dbReference type="Pfam" id="PF00254">
    <property type="entry name" value="FKBP_C"/>
    <property type="match status" value="1"/>
</dbReference>
<evidence type="ECO:0000256" key="5">
    <source>
        <dbReference type="PROSITE-ProRule" id="PRU00277"/>
    </source>
</evidence>
<dbReference type="PANTHER" id="PTHR43811">
    <property type="entry name" value="FKBP-TYPE PEPTIDYL-PROLYL CIS-TRANS ISOMERASE FKPA"/>
    <property type="match status" value="1"/>
</dbReference>
<dbReference type="InterPro" id="IPR036944">
    <property type="entry name" value="PPIase_FKBP_N_sf"/>
</dbReference>
<evidence type="ECO:0000256" key="4">
    <source>
        <dbReference type="ARBA" id="ARBA00023235"/>
    </source>
</evidence>
<dbReference type="PROSITE" id="PS51257">
    <property type="entry name" value="PROKAR_LIPOPROTEIN"/>
    <property type="match status" value="1"/>
</dbReference>
<dbReference type="Gene3D" id="3.10.50.40">
    <property type="match status" value="1"/>
</dbReference>
<comment type="similarity">
    <text evidence="2 6">Belongs to the FKBP-type PPIase family.</text>
</comment>
<evidence type="ECO:0000259" key="7">
    <source>
        <dbReference type="PROSITE" id="PS50059"/>
    </source>
</evidence>
<dbReference type="InterPro" id="IPR001179">
    <property type="entry name" value="PPIase_FKBP_dom"/>
</dbReference>
<evidence type="ECO:0000313" key="9">
    <source>
        <dbReference type="Proteomes" id="UP000011864"/>
    </source>
</evidence>
<comment type="catalytic activity">
    <reaction evidence="1 5 6">
        <text>[protein]-peptidylproline (omega=180) = [protein]-peptidylproline (omega=0)</text>
        <dbReference type="Rhea" id="RHEA:16237"/>
        <dbReference type="Rhea" id="RHEA-COMP:10747"/>
        <dbReference type="Rhea" id="RHEA-COMP:10748"/>
        <dbReference type="ChEBI" id="CHEBI:83833"/>
        <dbReference type="ChEBI" id="CHEBI:83834"/>
        <dbReference type="EC" id="5.2.1.8"/>
    </reaction>
</comment>
<dbReference type="InterPro" id="IPR046357">
    <property type="entry name" value="PPIase_dom_sf"/>
</dbReference>
<dbReference type="STRING" id="1129794.C427_5453"/>
<keyword evidence="3 5" id="KW-0697">Rotamase</keyword>
<dbReference type="Proteomes" id="UP000011864">
    <property type="component" value="Chromosome"/>
</dbReference>
<reference evidence="8 9" key="1">
    <citation type="journal article" date="2013" name="Genome Announc.">
        <title>Complete Genome Sequence of Glaciecola psychrophila Strain 170T.</title>
        <authorList>
            <person name="Yin J."/>
            <person name="Chen J."/>
            <person name="Liu G."/>
            <person name="Yu Y."/>
            <person name="Song L."/>
            <person name="Wang X."/>
            <person name="Qu X."/>
        </authorList>
    </citation>
    <scope>NUCLEOTIDE SEQUENCE [LARGE SCALE GENOMIC DNA]</scope>
    <source>
        <strain evidence="8 9">170</strain>
    </source>
</reference>
<dbReference type="RefSeq" id="WP_007642693.1">
    <property type="nucleotide sequence ID" value="NC_020514.1"/>
</dbReference>
<keyword evidence="4 5" id="KW-0413">Isomerase</keyword>
<evidence type="ECO:0000256" key="3">
    <source>
        <dbReference type="ARBA" id="ARBA00023110"/>
    </source>
</evidence>
<organism evidence="8 9">
    <name type="scientific">Paraglaciecola psychrophila 170</name>
    <dbReference type="NCBI Taxonomy" id="1129794"/>
    <lineage>
        <taxon>Bacteria</taxon>
        <taxon>Pseudomonadati</taxon>
        <taxon>Pseudomonadota</taxon>
        <taxon>Gammaproteobacteria</taxon>
        <taxon>Alteromonadales</taxon>
        <taxon>Alteromonadaceae</taxon>
        <taxon>Paraglaciecola</taxon>
    </lineage>
</organism>
<dbReference type="Gene3D" id="1.10.287.460">
    <property type="entry name" value="Peptidyl-prolyl cis-trans isomerase, FKBP-type, N-terminal domain"/>
    <property type="match status" value="1"/>
</dbReference>
<dbReference type="Pfam" id="PF01346">
    <property type="entry name" value="FKBP_N"/>
    <property type="match status" value="1"/>
</dbReference>
<dbReference type="SUPFAM" id="SSF54534">
    <property type="entry name" value="FKBP-like"/>
    <property type="match status" value="1"/>
</dbReference>
<dbReference type="AlphaFoldDB" id="K7AHD0"/>
<evidence type="ECO:0000256" key="6">
    <source>
        <dbReference type="RuleBase" id="RU003915"/>
    </source>
</evidence>
<dbReference type="PROSITE" id="PS50059">
    <property type="entry name" value="FKBP_PPIASE"/>
    <property type="match status" value="1"/>
</dbReference>
<accession>K7AHD0</accession>
<dbReference type="HOGENOM" id="CLU_013615_0_1_6"/>
<dbReference type="KEGG" id="gps:C427_5453"/>
<dbReference type="EC" id="5.2.1.8" evidence="6"/>
<dbReference type="PANTHER" id="PTHR43811:SF19">
    <property type="entry name" value="39 KDA FK506-BINDING NUCLEAR PROTEIN"/>
    <property type="match status" value="1"/>
</dbReference>
<dbReference type="FunFam" id="3.10.50.40:FF:000006">
    <property type="entry name" value="Peptidyl-prolyl cis-trans isomerase"/>
    <property type="match status" value="1"/>
</dbReference>
<protein>
    <recommendedName>
        <fullName evidence="6">Peptidyl-prolyl cis-trans isomerase</fullName>
        <ecNumber evidence="6">5.2.1.8</ecNumber>
    </recommendedName>
</protein>
<proteinExistence type="inferred from homology"/>
<dbReference type="GO" id="GO:0006457">
    <property type="term" value="P:protein folding"/>
    <property type="evidence" value="ECO:0007669"/>
    <property type="project" value="InterPro"/>
</dbReference>
<name>K7AHD0_9ALTE</name>
<gene>
    <name evidence="8" type="ORF">C427_5453</name>
</gene>
<dbReference type="InterPro" id="IPR000774">
    <property type="entry name" value="PPIase_FKBP_N"/>
</dbReference>
<dbReference type="eggNOG" id="COG0545">
    <property type="taxonomic scope" value="Bacteria"/>
</dbReference>
<evidence type="ECO:0000256" key="2">
    <source>
        <dbReference type="ARBA" id="ARBA00006577"/>
    </source>
</evidence>
<dbReference type="GO" id="GO:0003755">
    <property type="term" value="F:peptidyl-prolyl cis-trans isomerase activity"/>
    <property type="evidence" value="ECO:0007669"/>
    <property type="project" value="UniProtKB-UniRule"/>
</dbReference>
<keyword evidence="9" id="KW-1185">Reference proteome</keyword>
<dbReference type="PATRIC" id="fig|1129794.4.peg.5434"/>
<evidence type="ECO:0000313" key="8">
    <source>
        <dbReference type="EMBL" id="AGH47550.1"/>
    </source>
</evidence>
<evidence type="ECO:0000256" key="1">
    <source>
        <dbReference type="ARBA" id="ARBA00000971"/>
    </source>
</evidence>
<sequence length="258" mass="28091">MKKASIYTSITIFIVSILTLSACHPPPVDPMKVEILVLSTQQQKQSYAIGASVGHIIESKIANQKKVEVQYDQSLLVKGFIAALQGQSQLNKEEIKSITGTVETLVREKQAELKAQMGQENKAVGVAFLKNNAQRAGITVTKSGLQYEVLKSGEGSKPKATDTVKVNYLGTLIGGTEFDSSYARSKPASFPLNRVIKGWTEGVQLMSKGAKYKFYVPSDLAYGARSTGKISSYSTLIFEVELLEIIHASKPATRRPGF</sequence>
<feature type="domain" description="PPIase FKBP-type" evidence="7">
    <location>
        <begin position="161"/>
        <end position="246"/>
    </location>
</feature>